<protein>
    <submittedName>
        <fullName evidence="2">Uncharacterized protein</fullName>
    </submittedName>
</protein>
<feature type="compositionally biased region" description="Polar residues" evidence="1">
    <location>
        <begin position="21"/>
        <end position="31"/>
    </location>
</feature>
<feature type="compositionally biased region" description="Basic and acidic residues" evidence="1">
    <location>
        <begin position="1"/>
        <end position="19"/>
    </location>
</feature>
<proteinExistence type="predicted"/>
<evidence type="ECO:0000256" key="1">
    <source>
        <dbReference type="SAM" id="MobiDB-lite"/>
    </source>
</evidence>
<dbReference type="KEGG" id="gfm:Enr17x_04230"/>
<dbReference type="RefSeq" id="WP_261343412.1">
    <property type="nucleotide sequence ID" value="NZ_CP037452.1"/>
</dbReference>
<organism evidence="2 3">
    <name type="scientific">Gimesia fumaroli</name>
    <dbReference type="NCBI Taxonomy" id="2527976"/>
    <lineage>
        <taxon>Bacteria</taxon>
        <taxon>Pseudomonadati</taxon>
        <taxon>Planctomycetota</taxon>
        <taxon>Planctomycetia</taxon>
        <taxon>Planctomycetales</taxon>
        <taxon>Planctomycetaceae</taxon>
        <taxon>Gimesia</taxon>
    </lineage>
</organism>
<reference evidence="2 3" key="1">
    <citation type="submission" date="2019-03" db="EMBL/GenBank/DDBJ databases">
        <title>Deep-cultivation of Planctomycetes and their phenomic and genomic characterization uncovers novel biology.</title>
        <authorList>
            <person name="Wiegand S."/>
            <person name="Jogler M."/>
            <person name="Boedeker C."/>
            <person name="Pinto D."/>
            <person name="Vollmers J."/>
            <person name="Rivas-Marin E."/>
            <person name="Kohn T."/>
            <person name="Peeters S.H."/>
            <person name="Heuer A."/>
            <person name="Rast P."/>
            <person name="Oberbeckmann S."/>
            <person name="Bunk B."/>
            <person name="Jeske O."/>
            <person name="Meyerdierks A."/>
            <person name="Storesund J.E."/>
            <person name="Kallscheuer N."/>
            <person name="Luecker S."/>
            <person name="Lage O.M."/>
            <person name="Pohl T."/>
            <person name="Merkel B.J."/>
            <person name="Hornburger P."/>
            <person name="Mueller R.-W."/>
            <person name="Bruemmer F."/>
            <person name="Labrenz M."/>
            <person name="Spormann A.M."/>
            <person name="Op den Camp H."/>
            <person name="Overmann J."/>
            <person name="Amann R."/>
            <person name="Jetten M.S.M."/>
            <person name="Mascher T."/>
            <person name="Medema M.H."/>
            <person name="Devos D.P."/>
            <person name="Kaster A.-K."/>
            <person name="Ovreas L."/>
            <person name="Rohde M."/>
            <person name="Galperin M.Y."/>
            <person name="Jogler C."/>
        </authorList>
    </citation>
    <scope>NUCLEOTIDE SEQUENCE [LARGE SCALE GENOMIC DNA]</scope>
    <source>
        <strain evidence="2 3">Enr17</strain>
    </source>
</reference>
<evidence type="ECO:0000313" key="2">
    <source>
        <dbReference type="EMBL" id="QDV48411.1"/>
    </source>
</evidence>
<keyword evidence="3" id="KW-1185">Reference proteome</keyword>
<name>A0A518I5N8_9PLAN</name>
<feature type="compositionally biased region" description="Basic and acidic residues" evidence="1">
    <location>
        <begin position="32"/>
        <end position="41"/>
    </location>
</feature>
<dbReference type="AlphaFoldDB" id="A0A518I5N8"/>
<feature type="region of interest" description="Disordered" evidence="1">
    <location>
        <begin position="1"/>
        <end position="41"/>
    </location>
</feature>
<gene>
    <name evidence="2" type="ORF">Enr17x_04230</name>
</gene>
<evidence type="ECO:0000313" key="3">
    <source>
        <dbReference type="Proteomes" id="UP000318313"/>
    </source>
</evidence>
<sequence>MTNGKSHDHKTSEGTKLKEQGAQQKPSASTSPEKEENQPQK</sequence>
<dbReference type="Proteomes" id="UP000318313">
    <property type="component" value="Chromosome"/>
</dbReference>
<dbReference type="EMBL" id="CP037452">
    <property type="protein sequence ID" value="QDV48411.1"/>
    <property type="molecule type" value="Genomic_DNA"/>
</dbReference>
<accession>A0A518I5N8</accession>